<dbReference type="Pfam" id="PF04389">
    <property type="entry name" value="Peptidase_M28"/>
    <property type="match status" value="1"/>
</dbReference>
<evidence type="ECO:0000313" key="3">
    <source>
        <dbReference type="Proteomes" id="UP000244910"/>
    </source>
</evidence>
<sequence>MIKKILKKRYTKVYILLVLFLLILSQFCTGCNSFFYNKKELPINNNKEISLSDEKIMMDTINSICTTNRKFGSDGEKKACEVLKNQIQSYGYETQVQKVPYKYHNEQGQEKIEESQNLIAIKRSALKQSKGTIIVSAHYDCAQDSMGANDNASGVAVVMEVARLLNKSFNDYELRFIFFGGEEFASIGSRYYLSQLSDNDKKDIKANINMDSIAQKNHDNPYIFTVDGKSNFATELLKNNSKNKDIIIKKMNREISDYVEFDKCRIPSLCIGQSYDKNLNINGPEDKISIVDKTKLKLVADIIVRALSN</sequence>
<name>A0A2U8DLH9_9CLOT</name>
<dbReference type="Proteomes" id="UP000244910">
    <property type="component" value="Chromosome"/>
</dbReference>
<dbReference type="RefSeq" id="WP_032079037.1">
    <property type="nucleotide sequence ID" value="NZ_CP020953.1"/>
</dbReference>
<dbReference type="EMBL" id="CP020953">
    <property type="protein sequence ID" value="AWI03523.1"/>
    <property type="molecule type" value="Genomic_DNA"/>
</dbReference>
<dbReference type="GO" id="GO:0006508">
    <property type="term" value="P:proteolysis"/>
    <property type="evidence" value="ECO:0007669"/>
    <property type="project" value="InterPro"/>
</dbReference>
<proteinExistence type="predicted"/>
<feature type="domain" description="Peptidase M28" evidence="1">
    <location>
        <begin position="128"/>
        <end position="305"/>
    </location>
</feature>
<dbReference type="InterPro" id="IPR007484">
    <property type="entry name" value="Peptidase_M28"/>
</dbReference>
<dbReference type="OrthoDB" id="9762302at2"/>
<dbReference type="KEGG" id="cdrk:B9W14_03175"/>
<keyword evidence="3" id="KW-1185">Reference proteome</keyword>
<dbReference type="Gene3D" id="3.40.630.10">
    <property type="entry name" value="Zn peptidases"/>
    <property type="match status" value="1"/>
</dbReference>
<evidence type="ECO:0000259" key="1">
    <source>
        <dbReference type="Pfam" id="PF04389"/>
    </source>
</evidence>
<evidence type="ECO:0000313" key="2">
    <source>
        <dbReference type="EMBL" id="AWI03523.1"/>
    </source>
</evidence>
<dbReference type="AlphaFoldDB" id="A0A2U8DLH9"/>
<accession>A0A2U8DLH9</accession>
<dbReference type="GO" id="GO:0008235">
    <property type="term" value="F:metalloexopeptidase activity"/>
    <property type="evidence" value="ECO:0007669"/>
    <property type="project" value="InterPro"/>
</dbReference>
<dbReference type="PANTHER" id="PTHR12147:SF26">
    <property type="entry name" value="PEPTIDASE M28 DOMAIN-CONTAINING PROTEIN"/>
    <property type="match status" value="1"/>
</dbReference>
<dbReference type="SUPFAM" id="SSF53187">
    <property type="entry name" value="Zn-dependent exopeptidases"/>
    <property type="match status" value="1"/>
</dbReference>
<reference evidence="3" key="1">
    <citation type="submission" date="2017-04" db="EMBL/GenBank/DDBJ databases">
        <authorList>
            <person name="Song Y."/>
            <person name="Cho B.-K."/>
        </authorList>
    </citation>
    <scope>NUCLEOTIDE SEQUENCE [LARGE SCALE GENOMIC DNA]</scope>
    <source>
        <strain evidence="3">SL1</strain>
    </source>
</reference>
<protein>
    <submittedName>
        <fullName evidence="2">Zn-dependent exopeptidase M28</fullName>
    </submittedName>
</protein>
<gene>
    <name evidence="2" type="ORF">B9W14_03175</name>
</gene>
<organism evidence="2 3">
    <name type="scientific">Clostridium drakei</name>
    <dbReference type="NCBI Taxonomy" id="332101"/>
    <lineage>
        <taxon>Bacteria</taxon>
        <taxon>Bacillati</taxon>
        <taxon>Bacillota</taxon>
        <taxon>Clostridia</taxon>
        <taxon>Eubacteriales</taxon>
        <taxon>Clostridiaceae</taxon>
        <taxon>Clostridium</taxon>
    </lineage>
</organism>
<dbReference type="PANTHER" id="PTHR12147">
    <property type="entry name" value="METALLOPEPTIDASE M28 FAMILY MEMBER"/>
    <property type="match status" value="1"/>
</dbReference>
<dbReference type="InterPro" id="IPR045175">
    <property type="entry name" value="M28_fam"/>
</dbReference>